<evidence type="ECO:0000256" key="7">
    <source>
        <dbReference type="ARBA" id="ARBA00022741"/>
    </source>
</evidence>
<evidence type="ECO:0000259" key="14">
    <source>
        <dbReference type="Pfam" id="PF00365"/>
    </source>
</evidence>
<keyword evidence="9 12" id="KW-0067">ATP-binding</keyword>
<dbReference type="GO" id="GO:0048029">
    <property type="term" value="F:monosaccharide binding"/>
    <property type="evidence" value="ECO:0007669"/>
    <property type="project" value="TreeGrafter"/>
</dbReference>
<evidence type="ECO:0000256" key="4">
    <source>
        <dbReference type="ARBA" id="ARBA00022490"/>
    </source>
</evidence>
<dbReference type="InterPro" id="IPR000023">
    <property type="entry name" value="Phosphofructokinase_dom"/>
</dbReference>
<dbReference type="UniPathway" id="UPA00109">
    <property type="reaction ID" value="UER00182"/>
</dbReference>
<evidence type="ECO:0000256" key="10">
    <source>
        <dbReference type="ARBA" id="ARBA00022842"/>
    </source>
</evidence>
<reference evidence="15 16" key="1">
    <citation type="submission" date="2017-05" db="EMBL/GenBank/DDBJ databases">
        <title>Butyricicoccus porcorum sp. nov. a butyrate-producing bacterium from the swine intestinal tract.</title>
        <authorList>
            <person name="Trachsel J."/>
            <person name="Humphrey S."/>
            <person name="Allen H.K."/>
        </authorList>
    </citation>
    <scope>NUCLEOTIDE SEQUENCE [LARGE SCALE GENOMIC DNA]</scope>
    <source>
        <strain evidence="15">BB10</strain>
    </source>
</reference>
<dbReference type="GO" id="GO:0005945">
    <property type="term" value="C:6-phosphofructokinase complex"/>
    <property type="evidence" value="ECO:0007669"/>
    <property type="project" value="TreeGrafter"/>
</dbReference>
<comment type="function">
    <text evidence="12">Catalyzes the phosphorylation of D-fructose 6-phosphate to fructose 1,6-bisphosphate by ATP, the first committing step of glycolysis.</text>
</comment>
<keyword evidence="6 12" id="KW-0479">Metal-binding</keyword>
<dbReference type="GO" id="GO:0005524">
    <property type="term" value="F:ATP binding"/>
    <property type="evidence" value="ECO:0007669"/>
    <property type="project" value="UniProtKB-KW"/>
</dbReference>
<feature type="binding site" description="in other chain" evidence="12">
    <location>
        <position position="232"/>
    </location>
    <ligand>
        <name>substrate</name>
        <note>ligand shared between dimeric partners</note>
    </ligand>
</feature>
<sequence>MKRIGMLTSGGDCQGLNSTLRGVAKALYEEYGKEVEIYGFRDGYRGLIEGDVRLMSPRDFSGILTIGGTILGTSRQPFKNMRDKDENGVDKVTKMIATYQKMELDCLVILGGNGTTKTANLLREEGLNVISLPKTIDNDLWGTEVTFGYQTAMDIATDVIDKIHSTATSHSRVFLVEIMGHGAGWLTLTAGIAGGADIILIPEIPYNLESVVAKLEERRKNGHSFTIVAVAEGAISQEEAQMSKKEFKAARAQMTDPSISFRLARELGEACGQEIRVVNPGHFQRGGGPDAYDRILTTRLGTGAARLIKHKQYGNMVAIRNDQIVAVPLSEVAGKLKTVPVDNDLVQAARDIGISFGDEKIKKDKKDKKDKDKKDKKDKDKKED</sequence>
<dbReference type="GO" id="GO:0047334">
    <property type="term" value="F:diphosphate-fructose-6-phosphate 1-phosphotransferase activity"/>
    <property type="evidence" value="ECO:0007669"/>
    <property type="project" value="InterPro"/>
</dbReference>
<accession>A0A252F2D1</accession>
<feature type="region of interest" description="Disordered" evidence="13">
    <location>
        <begin position="360"/>
        <end position="384"/>
    </location>
</feature>
<keyword evidence="7 12" id="KW-0547">Nucleotide-binding</keyword>
<comment type="catalytic activity">
    <reaction evidence="12">
        <text>beta-D-fructose 6-phosphate + ATP = beta-D-fructose 1,6-bisphosphate + ADP + H(+)</text>
        <dbReference type="Rhea" id="RHEA:16109"/>
        <dbReference type="ChEBI" id="CHEBI:15378"/>
        <dbReference type="ChEBI" id="CHEBI:30616"/>
        <dbReference type="ChEBI" id="CHEBI:32966"/>
        <dbReference type="ChEBI" id="CHEBI:57634"/>
        <dbReference type="ChEBI" id="CHEBI:456216"/>
        <dbReference type="EC" id="2.7.1.11"/>
    </reaction>
</comment>
<dbReference type="GO" id="GO:0046872">
    <property type="term" value="F:metal ion binding"/>
    <property type="evidence" value="ECO:0007669"/>
    <property type="project" value="UniProtKB-KW"/>
</dbReference>
<dbReference type="NCBIfam" id="NF002872">
    <property type="entry name" value="PRK03202.1"/>
    <property type="match status" value="1"/>
</dbReference>
<dbReference type="EMBL" id="NHOC01000009">
    <property type="protein sequence ID" value="OUM19889.1"/>
    <property type="molecule type" value="Genomic_DNA"/>
</dbReference>
<keyword evidence="16" id="KW-1185">Reference proteome</keyword>
<feature type="active site" description="Proton acceptor" evidence="12">
    <location>
        <position position="137"/>
    </location>
</feature>
<dbReference type="InterPro" id="IPR035966">
    <property type="entry name" value="PKF_sf"/>
</dbReference>
<dbReference type="PANTHER" id="PTHR13697">
    <property type="entry name" value="PHOSPHOFRUCTOKINASE"/>
    <property type="match status" value="1"/>
</dbReference>
<comment type="subcellular location">
    <subcellularLocation>
        <location evidence="2 12">Cytoplasm</location>
    </subcellularLocation>
</comment>
<evidence type="ECO:0000256" key="12">
    <source>
        <dbReference type="HAMAP-Rule" id="MF_01976"/>
    </source>
</evidence>
<dbReference type="PANTHER" id="PTHR13697:SF52">
    <property type="entry name" value="ATP-DEPENDENT 6-PHOSPHOFRUCTOKINASE 3"/>
    <property type="match status" value="1"/>
</dbReference>
<keyword evidence="10 12" id="KW-0460">Magnesium</keyword>
<dbReference type="GO" id="GO:0042802">
    <property type="term" value="F:identical protein binding"/>
    <property type="evidence" value="ECO:0007669"/>
    <property type="project" value="TreeGrafter"/>
</dbReference>
<feature type="binding site" evidence="12">
    <location>
        <begin position="112"/>
        <end position="115"/>
    </location>
    <ligand>
        <name>ATP</name>
        <dbReference type="ChEBI" id="CHEBI:30616"/>
    </ligand>
</feature>
<dbReference type="HAMAP" id="MF_01976">
    <property type="entry name" value="Phosphofructokinase_III"/>
    <property type="match status" value="1"/>
</dbReference>
<dbReference type="InterPro" id="IPR012003">
    <property type="entry name" value="ATP_PFK_prok-type"/>
</dbReference>
<dbReference type="OrthoDB" id="9802503at2"/>
<evidence type="ECO:0000256" key="8">
    <source>
        <dbReference type="ARBA" id="ARBA00022777"/>
    </source>
</evidence>
<keyword evidence="4 12" id="KW-0963">Cytoplasm</keyword>
<evidence type="ECO:0000256" key="6">
    <source>
        <dbReference type="ARBA" id="ARBA00022723"/>
    </source>
</evidence>
<dbReference type="FunFam" id="3.40.50.460:FF:000002">
    <property type="entry name" value="ATP-dependent 6-phosphofructokinase"/>
    <property type="match status" value="1"/>
</dbReference>
<dbReference type="InterPro" id="IPR015912">
    <property type="entry name" value="Phosphofructokinase_CS"/>
</dbReference>
<keyword evidence="5 12" id="KW-0808">Transferase</keyword>
<dbReference type="Proteomes" id="UP000194903">
    <property type="component" value="Unassembled WGS sequence"/>
</dbReference>
<feature type="site" description="Important for substrate specificity; cannot use PPi as phosphoryl donor" evidence="12">
    <location>
        <position position="114"/>
    </location>
</feature>
<feature type="binding site" evidence="12">
    <location>
        <position position="113"/>
    </location>
    <ligand>
        <name>Mg(2+)</name>
        <dbReference type="ChEBI" id="CHEBI:18420"/>
        <note>catalytic</note>
    </ligand>
</feature>
<dbReference type="RefSeq" id="WP_087021020.1">
    <property type="nucleotide sequence ID" value="NZ_NHOC01000009.1"/>
</dbReference>
<dbReference type="Gene3D" id="3.40.50.450">
    <property type="match status" value="1"/>
</dbReference>
<feature type="binding site" evidence="12">
    <location>
        <position position="276"/>
    </location>
    <ligand>
        <name>substrate</name>
        <note>ligand shared between dimeric partners</note>
    </ligand>
</feature>
<organism evidence="15 16">
    <name type="scientific">Butyricicoccus porcorum</name>
    <dbReference type="NCBI Taxonomy" id="1945634"/>
    <lineage>
        <taxon>Bacteria</taxon>
        <taxon>Bacillati</taxon>
        <taxon>Bacillota</taxon>
        <taxon>Clostridia</taxon>
        <taxon>Eubacteriales</taxon>
        <taxon>Butyricicoccaceae</taxon>
        <taxon>Butyricicoccus</taxon>
    </lineage>
</organism>
<comment type="cofactor">
    <cofactor evidence="1 12">
        <name>Mg(2+)</name>
        <dbReference type="ChEBI" id="CHEBI:18420"/>
    </cofactor>
</comment>
<evidence type="ECO:0000313" key="16">
    <source>
        <dbReference type="Proteomes" id="UP000194903"/>
    </source>
</evidence>
<feature type="binding site" evidence="12">
    <location>
        <position position="172"/>
    </location>
    <ligand>
        <name>substrate</name>
        <note>ligand shared between dimeric partners</note>
    </ligand>
</feature>
<feature type="domain" description="Phosphofructokinase" evidence="14">
    <location>
        <begin position="3"/>
        <end position="307"/>
    </location>
</feature>
<evidence type="ECO:0000256" key="2">
    <source>
        <dbReference type="ARBA" id="ARBA00004496"/>
    </source>
</evidence>
<dbReference type="GO" id="GO:0061621">
    <property type="term" value="P:canonical glycolysis"/>
    <property type="evidence" value="ECO:0007669"/>
    <property type="project" value="TreeGrafter"/>
</dbReference>
<gene>
    <name evidence="12" type="primary">pfkA</name>
    <name evidence="15" type="ORF">CBW42_10425</name>
</gene>
<comment type="pathway">
    <text evidence="3 12">Carbohydrate degradation; glycolysis; D-glyceraldehyde 3-phosphate and glycerone phosphate from D-glucose: step 3/4.</text>
</comment>
<dbReference type="InterPro" id="IPR012829">
    <property type="entry name" value="Phosphofructokinase_III"/>
</dbReference>
<dbReference type="PIRSF" id="PIRSF000532">
    <property type="entry name" value="ATP_PFK_prok"/>
    <property type="match status" value="1"/>
</dbReference>
<dbReference type="Gene3D" id="3.40.50.460">
    <property type="entry name" value="Phosphofructokinase domain"/>
    <property type="match status" value="1"/>
</dbReference>
<dbReference type="GO" id="GO:0030388">
    <property type="term" value="P:fructose 1,6-bisphosphate metabolic process"/>
    <property type="evidence" value="ECO:0007669"/>
    <property type="project" value="TreeGrafter"/>
</dbReference>
<feature type="binding site" description="in other chain" evidence="12">
    <location>
        <begin position="135"/>
        <end position="137"/>
    </location>
    <ligand>
        <name>substrate</name>
        <note>ligand shared between dimeric partners</note>
    </ligand>
</feature>
<feature type="binding site" description="in other chain" evidence="12">
    <location>
        <begin position="282"/>
        <end position="285"/>
    </location>
    <ligand>
        <name>substrate</name>
        <note>ligand shared between dimeric partners</note>
    </ligand>
</feature>
<dbReference type="PRINTS" id="PR00476">
    <property type="entry name" value="PHFRCTKINASE"/>
</dbReference>
<evidence type="ECO:0000256" key="9">
    <source>
        <dbReference type="ARBA" id="ARBA00022840"/>
    </source>
</evidence>
<evidence type="ECO:0000256" key="13">
    <source>
        <dbReference type="SAM" id="MobiDB-lite"/>
    </source>
</evidence>
<comment type="caution">
    <text evidence="15">The sequence shown here is derived from an EMBL/GenBank/DDBJ whole genome shotgun (WGS) entry which is preliminary data.</text>
</comment>
<dbReference type="GO" id="GO:0003872">
    <property type="term" value="F:6-phosphofructokinase activity"/>
    <property type="evidence" value="ECO:0007669"/>
    <property type="project" value="UniProtKB-UniRule"/>
</dbReference>
<dbReference type="AlphaFoldDB" id="A0A252F2D1"/>
<dbReference type="PROSITE" id="PS00433">
    <property type="entry name" value="PHOSPHOFRUCTOKINASE"/>
    <property type="match status" value="1"/>
</dbReference>
<comment type="subunit">
    <text evidence="12">Homodimer or homotetramer.</text>
</comment>
<dbReference type="GO" id="GO:0070095">
    <property type="term" value="F:fructose-6-phosphate binding"/>
    <property type="evidence" value="ECO:0007669"/>
    <property type="project" value="TreeGrafter"/>
</dbReference>
<dbReference type="GO" id="GO:0006002">
    <property type="term" value="P:fructose 6-phosphate metabolic process"/>
    <property type="evidence" value="ECO:0007669"/>
    <property type="project" value="InterPro"/>
</dbReference>
<comment type="similarity">
    <text evidence="12">Belongs to the phosphofructokinase type A (PFKA) family. Mixed-substrate PFK group III subfamily.</text>
</comment>
<evidence type="ECO:0000256" key="11">
    <source>
        <dbReference type="ARBA" id="ARBA00023152"/>
    </source>
</evidence>
<dbReference type="Pfam" id="PF00365">
    <property type="entry name" value="PFK"/>
    <property type="match status" value="1"/>
</dbReference>
<evidence type="ECO:0000256" key="3">
    <source>
        <dbReference type="ARBA" id="ARBA00004679"/>
    </source>
</evidence>
<feature type="binding site" evidence="12">
    <location>
        <begin position="75"/>
        <end position="76"/>
    </location>
    <ligand>
        <name>ATP</name>
        <dbReference type="ChEBI" id="CHEBI:30616"/>
    </ligand>
</feature>
<protein>
    <recommendedName>
        <fullName evidence="12">ATP-dependent 6-phosphofructokinase</fullName>
        <shortName evidence="12">ATP-PFK</shortName>
        <shortName evidence="12">Phosphofructokinase</shortName>
        <ecNumber evidence="12">2.7.1.11</ecNumber>
    </recommendedName>
    <alternativeName>
        <fullName evidence="12">Phosphohexokinase</fullName>
    </alternativeName>
</protein>
<dbReference type="GO" id="GO:0016208">
    <property type="term" value="F:AMP binding"/>
    <property type="evidence" value="ECO:0007669"/>
    <property type="project" value="TreeGrafter"/>
</dbReference>
<dbReference type="SUPFAM" id="SSF53784">
    <property type="entry name" value="Phosphofructokinase"/>
    <property type="match status" value="1"/>
</dbReference>
<evidence type="ECO:0000313" key="15">
    <source>
        <dbReference type="EMBL" id="OUM19889.1"/>
    </source>
</evidence>
<evidence type="ECO:0000256" key="1">
    <source>
        <dbReference type="ARBA" id="ARBA00001946"/>
    </source>
</evidence>
<dbReference type="InterPro" id="IPR022953">
    <property type="entry name" value="ATP_PFK"/>
</dbReference>
<evidence type="ECO:0000256" key="5">
    <source>
        <dbReference type="ARBA" id="ARBA00022679"/>
    </source>
</evidence>
<dbReference type="EC" id="2.7.1.11" evidence="12"/>
<keyword evidence="8 12" id="KW-0418">Kinase</keyword>
<proteinExistence type="inferred from homology"/>
<feature type="binding site" evidence="12">
    <location>
        <position position="11"/>
    </location>
    <ligand>
        <name>ATP</name>
        <dbReference type="ChEBI" id="CHEBI:30616"/>
    </ligand>
</feature>
<comment type="caution">
    <text evidence="12">Lacks conserved residue(s) required for the propagation of feature annotation.</text>
</comment>
<feature type="binding site" description="in other chain" evidence="12">
    <location>
        <begin position="179"/>
        <end position="181"/>
    </location>
    <ligand>
        <name>substrate</name>
        <note>ligand shared between dimeric partners</note>
    </ligand>
</feature>
<keyword evidence="11 12" id="KW-0324">Glycolysis</keyword>
<name>A0A252F2D1_9FIRM</name>